<evidence type="ECO:0000256" key="3">
    <source>
        <dbReference type="ARBA" id="ARBA00022630"/>
    </source>
</evidence>
<dbReference type="Proteomes" id="UP000002629">
    <property type="component" value="Chromosome"/>
</dbReference>
<organism evidence="11 12">
    <name type="scientific">Caulobacter segnis (strain ATCC 21756 / DSM 7131 / JCM 7823 / NBRC 15250 / LMG 17158 / TK0059)</name>
    <name type="common">Mycoplana segnis</name>
    <dbReference type="NCBI Taxonomy" id="509190"/>
    <lineage>
        <taxon>Bacteria</taxon>
        <taxon>Pseudomonadati</taxon>
        <taxon>Pseudomonadota</taxon>
        <taxon>Alphaproteobacteria</taxon>
        <taxon>Caulobacterales</taxon>
        <taxon>Caulobacteraceae</taxon>
        <taxon>Caulobacter</taxon>
    </lineage>
</organism>
<comment type="similarity">
    <text evidence="2">Belongs to the DAMOX/DASOX family.</text>
</comment>
<dbReference type="eggNOG" id="COG0665">
    <property type="taxonomic scope" value="Bacteria"/>
</dbReference>
<dbReference type="Gene3D" id="3.40.50.720">
    <property type="entry name" value="NAD(P)-binding Rossmann-like Domain"/>
    <property type="match status" value="2"/>
</dbReference>
<comment type="catalytic activity">
    <reaction evidence="8">
        <text>a D-alpha-amino acid + O2 + H2O = a 2-oxocarboxylate + H2O2 + NH4(+)</text>
        <dbReference type="Rhea" id="RHEA:21816"/>
        <dbReference type="ChEBI" id="CHEBI:15377"/>
        <dbReference type="ChEBI" id="CHEBI:15379"/>
        <dbReference type="ChEBI" id="CHEBI:16240"/>
        <dbReference type="ChEBI" id="CHEBI:28938"/>
        <dbReference type="ChEBI" id="CHEBI:35179"/>
        <dbReference type="ChEBI" id="CHEBI:59871"/>
        <dbReference type="EC" id="1.4.3.3"/>
    </reaction>
    <physiologicalReaction direction="left-to-right" evidence="8">
        <dbReference type="Rhea" id="RHEA:21817"/>
    </physiologicalReaction>
</comment>
<evidence type="ECO:0000256" key="4">
    <source>
        <dbReference type="ARBA" id="ARBA00022827"/>
    </source>
</evidence>
<dbReference type="EMBL" id="CP002008">
    <property type="protein sequence ID" value="ADG09521.1"/>
    <property type="molecule type" value="Genomic_DNA"/>
</dbReference>
<dbReference type="EC" id="1.4.3.3" evidence="6"/>
<dbReference type="PROSITE" id="PS00677">
    <property type="entry name" value="DAO"/>
    <property type="match status" value="1"/>
</dbReference>
<dbReference type="GO" id="GO:0003884">
    <property type="term" value="F:D-amino-acid oxidase activity"/>
    <property type="evidence" value="ECO:0007669"/>
    <property type="project" value="UniProtKB-EC"/>
</dbReference>
<dbReference type="GO" id="GO:0071949">
    <property type="term" value="F:FAD binding"/>
    <property type="evidence" value="ECO:0007669"/>
    <property type="project" value="InterPro"/>
</dbReference>
<sequence>MPAIRAELDRITRVTVCLRPFRKAGPRLDVEAVGDKTVVHNYGHGGSGWSLSWGSAEIAVRKALAGGARDVAVIGCGALGLTTATVLRRAGANVTIYAADRLADTRSSRATGTWSPDSRIAAEGEVAAGFPELWEGMCRTSFRTFQDYVGLAGAPVEWSDRYSLSDGPPASRHDDSGGGAPRFVEYADRVRDIMPRQTPVAAADNPFPVANVRRGAALQFNVTEYAHVLMTDFLLAGGRIEVRKFNTPGELTALKEPVIVNCTGYGARALWKDESVIPVRGQIAWLIPQPELRYGLYYKHVSVLPRRDGIVFQQVGASDAYGYGDDREVPDLEEARTAVMTIAELYDRMARAT</sequence>
<evidence type="ECO:0000259" key="10">
    <source>
        <dbReference type="Pfam" id="PF01266"/>
    </source>
</evidence>
<protein>
    <recommendedName>
        <fullName evidence="7">D-amino-acid oxidase</fullName>
        <ecNumber evidence="6">1.4.3.3</ecNumber>
    </recommendedName>
</protein>
<dbReference type="InterPro" id="IPR006181">
    <property type="entry name" value="D-amino_acid_oxidase_CS"/>
</dbReference>
<dbReference type="InterPro" id="IPR006076">
    <property type="entry name" value="FAD-dep_OxRdtase"/>
</dbReference>
<feature type="domain" description="FAD dependent oxidoreductase" evidence="10">
    <location>
        <begin position="70"/>
        <end position="348"/>
    </location>
</feature>
<dbReference type="STRING" id="509190.Cseg_1016"/>
<evidence type="ECO:0000313" key="11">
    <source>
        <dbReference type="EMBL" id="ADG09521.1"/>
    </source>
</evidence>
<evidence type="ECO:0000256" key="7">
    <source>
        <dbReference type="ARBA" id="ARBA00039751"/>
    </source>
</evidence>
<keyword evidence="4" id="KW-0274">FAD</keyword>
<dbReference type="Gene3D" id="3.30.9.10">
    <property type="entry name" value="D-Amino Acid Oxidase, subunit A, domain 2"/>
    <property type="match status" value="1"/>
</dbReference>
<evidence type="ECO:0000256" key="1">
    <source>
        <dbReference type="ARBA" id="ARBA00001974"/>
    </source>
</evidence>
<dbReference type="InterPro" id="IPR036188">
    <property type="entry name" value="FAD/NAD-bd_sf"/>
</dbReference>
<dbReference type="GO" id="GO:0005737">
    <property type="term" value="C:cytoplasm"/>
    <property type="evidence" value="ECO:0007669"/>
    <property type="project" value="TreeGrafter"/>
</dbReference>
<comment type="cofactor">
    <cofactor evidence="1">
        <name>FAD</name>
        <dbReference type="ChEBI" id="CHEBI:57692"/>
    </cofactor>
</comment>
<dbReference type="InterPro" id="IPR023209">
    <property type="entry name" value="DAO"/>
</dbReference>
<dbReference type="KEGG" id="cse:Cseg_1016"/>
<gene>
    <name evidence="11" type="ordered locus">Cseg_1016</name>
</gene>
<keyword evidence="5" id="KW-0560">Oxidoreductase</keyword>
<evidence type="ECO:0000256" key="9">
    <source>
        <dbReference type="SAM" id="MobiDB-lite"/>
    </source>
</evidence>
<proteinExistence type="inferred from homology"/>
<dbReference type="SUPFAM" id="SSF51905">
    <property type="entry name" value="FAD/NAD(P)-binding domain"/>
    <property type="match status" value="1"/>
</dbReference>
<keyword evidence="3" id="KW-0285">Flavoprotein</keyword>
<evidence type="ECO:0000256" key="8">
    <source>
        <dbReference type="ARBA" id="ARBA00049547"/>
    </source>
</evidence>
<evidence type="ECO:0000256" key="5">
    <source>
        <dbReference type="ARBA" id="ARBA00023002"/>
    </source>
</evidence>
<dbReference type="AlphaFoldDB" id="D5VIE7"/>
<dbReference type="PANTHER" id="PTHR11530:SF11">
    <property type="entry name" value="D-ASPARTATE OXIDASE"/>
    <property type="match status" value="1"/>
</dbReference>
<dbReference type="PANTHER" id="PTHR11530">
    <property type="entry name" value="D-AMINO ACID OXIDASE"/>
    <property type="match status" value="1"/>
</dbReference>
<dbReference type="Pfam" id="PF01266">
    <property type="entry name" value="DAO"/>
    <property type="match status" value="1"/>
</dbReference>
<evidence type="ECO:0000313" key="12">
    <source>
        <dbReference type="Proteomes" id="UP000002629"/>
    </source>
</evidence>
<reference evidence="12" key="1">
    <citation type="journal article" date="2011" name="J. Bacteriol.">
        <title>Genome sequences of eight morphologically diverse alphaproteobacteria.</title>
        <authorList>
            <consortium name="US DOE Joint Genome Institute"/>
            <person name="Brown P.J."/>
            <person name="Kysela D.T."/>
            <person name="Buechlein A."/>
            <person name="Hemmerich C."/>
            <person name="Brun Y.V."/>
        </authorList>
    </citation>
    <scope>NUCLEOTIDE SEQUENCE [LARGE SCALE GENOMIC DNA]</scope>
    <source>
        <strain evidence="12">ATCC 21756 / DSM 7131 / JCM 7823 / NBRC 15250 / LMG 17158 / TK0059</strain>
    </source>
</reference>
<dbReference type="RefSeq" id="WP_013078188.1">
    <property type="nucleotide sequence ID" value="NC_014100.1"/>
</dbReference>
<dbReference type="GO" id="GO:0019478">
    <property type="term" value="P:D-amino acid catabolic process"/>
    <property type="evidence" value="ECO:0007669"/>
    <property type="project" value="TreeGrafter"/>
</dbReference>
<dbReference type="HOGENOM" id="CLU_034311_6_0_5"/>
<name>D5VIE7_CAUST</name>
<evidence type="ECO:0000256" key="2">
    <source>
        <dbReference type="ARBA" id="ARBA00006730"/>
    </source>
</evidence>
<feature type="region of interest" description="Disordered" evidence="9">
    <location>
        <begin position="162"/>
        <end position="181"/>
    </location>
</feature>
<accession>D5VIE7</accession>
<evidence type="ECO:0000256" key="6">
    <source>
        <dbReference type="ARBA" id="ARBA00039101"/>
    </source>
</evidence>